<organism evidence="1 2">
    <name type="scientific">Hyalomma asiaticum</name>
    <name type="common">Tick</name>
    <dbReference type="NCBI Taxonomy" id="266040"/>
    <lineage>
        <taxon>Eukaryota</taxon>
        <taxon>Metazoa</taxon>
        <taxon>Ecdysozoa</taxon>
        <taxon>Arthropoda</taxon>
        <taxon>Chelicerata</taxon>
        <taxon>Arachnida</taxon>
        <taxon>Acari</taxon>
        <taxon>Parasitiformes</taxon>
        <taxon>Ixodida</taxon>
        <taxon>Ixodoidea</taxon>
        <taxon>Ixodidae</taxon>
        <taxon>Hyalomminae</taxon>
        <taxon>Hyalomma</taxon>
    </lineage>
</organism>
<evidence type="ECO:0000313" key="2">
    <source>
        <dbReference type="Proteomes" id="UP000821845"/>
    </source>
</evidence>
<gene>
    <name evidence="1" type="ORF">HPB50_007574</name>
</gene>
<dbReference type="Proteomes" id="UP000821845">
    <property type="component" value="Chromosome 6"/>
</dbReference>
<name>A0ACB7S102_HYAAI</name>
<accession>A0ACB7S102</accession>
<keyword evidence="2" id="KW-1185">Reference proteome</keyword>
<proteinExistence type="predicted"/>
<sequence>MHRGCRSGYRCQTLLHLACVTEASQRSGTSRTAADRANPVPRRPSETAARHSQHLKRLRLLVRCSGTNIITLTADLLVEFVDDLEKARCFFASPCDFAHAEMKVVNGTVVAAERGDTGVVACTRRCGVHRTSYRPPQLTPPSSAEQR</sequence>
<reference evidence="1" key="1">
    <citation type="submission" date="2020-05" db="EMBL/GenBank/DDBJ databases">
        <title>Large-scale comparative analyses of tick genomes elucidate their genetic diversity and vector capacities.</title>
        <authorList>
            <person name="Jia N."/>
            <person name="Wang J."/>
            <person name="Shi W."/>
            <person name="Du L."/>
            <person name="Sun Y."/>
            <person name="Zhan W."/>
            <person name="Jiang J."/>
            <person name="Wang Q."/>
            <person name="Zhang B."/>
            <person name="Ji P."/>
            <person name="Sakyi L.B."/>
            <person name="Cui X."/>
            <person name="Yuan T."/>
            <person name="Jiang B."/>
            <person name="Yang W."/>
            <person name="Lam T.T.-Y."/>
            <person name="Chang Q."/>
            <person name="Ding S."/>
            <person name="Wang X."/>
            <person name="Zhu J."/>
            <person name="Ruan X."/>
            <person name="Zhao L."/>
            <person name="Wei J."/>
            <person name="Que T."/>
            <person name="Du C."/>
            <person name="Cheng J."/>
            <person name="Dai P."/>
            <person name="Han X."/>
            <person name="Huang E."/>
            <person name="Gao Y."/>
            <person name="Liu J."/>
            <person name="Shao H."/>
            <person name="Ye R."/>
            <person name="Li L."/>
            <person name="Wei W."/>
            <person name="Wang X."/>
            <person name="Wang C."/>
            <person name="Yang T."/>
            <person name="Huo Q."/>
            <person name="Li W."/>
            <person name="Guo W."/>
            <person name="Chen H."/>
            <person name="Zhou L."/>
            <person name="Ni X."/>
            <person name="Tian J."/>
            <person name="Zhou Y."/>
            <person name="Sheng Y."/>
            <person name="Liu T."/>
            <person name="Pan Y."/>
            <person name="Xia L."/>
            <person name="Li J."/>
            <person name="Zhao F."/>
            <person name="Cao W."/>
        </authorList>
    </citation>
    <scope>NUCLEOTIDE SEQUENCE</scope>
    <source>
        <strain evidence="1">Hyas-2018</strain>
    </source>
</reference>
<protein>
    <submittedName>
        <fullName evidence="1">Uncharacterized protein</fullName>
    </submittedName>
</protein>
<dbReference type="EMBL" id="CM023486">
    <property type="protein sequence ID" value="KAH6927716.1"/>
    <property type="molecule type" value="Genomic_DNA"/>
</dbReference>
<evidence type="ECO:0000313" key="1">
    <source>
        <dbReference type="EMBL" id="KAH6927716.1"/>
    </source>
</evidence>
<comment type="caution">
    <text evidence="1">The sequence shown here is derived from an EMBL/GenBank/DDBJ whole genome shotgun (WGS) entry which is preliminary data.</text>
</comment>